<dbReference type="Proteomes" id="UP000632740">
    <property type="component" value="Unassembled WGS sequence"/>
</dbReference>
<name>A0A919P693_9CELL</name>
<feature type="region of interest" description="Disordered" evidence="2">
    <location>
        <begin position="69"/>
        <end position="92"/>
    </location>
</feature>
<gene>
    <name evidence="3" type="ORF">Cch01nite_24880</name>
</gene>
<feature type="coiled-coil region" evidence="1">
    <location>
        <begin position="1"/>
        <end position="28"/>
    </location>
</feature>
<keyword evidence="4" id="KW-1185">Reference proteome</keyword>
<sequence>MAEVVTDNEAARTELRALAERRATVERRLAVREFEAVARYRRLGVPWGVIGAGLGMTKQSAHERWAASVRAGRPPIPEPPASPPVAEQGALP</sequence>
<protein>
    <submittedName>
        <fullName evidence="3">Uncharacterized protein</fullName>
    </submittedName>
</protein>
<reference evidence="3" key="1">
    <citation type="submission" date="2021-01" db="EMBL/GenBank/DDBJ databases">
        <title>Whole genome shotgun sequence of Cellulomonas chitinilytica NBRC 110799.</title>
        <authorList>
            <person name="Komaki H."/>
            <person name="Tamura T."/>
        </authorList>
    </citation>
    <scope>NUCLEOTIDE SEQUENCE</scope>
    <source>
        <strain evidence="3">NBRC 110799</strain>
    </source>
</reference>
<evidence type="ECO:0000256" key="2">
    <source>
        <dbReference type="SAM" id="MobiDB-lite"/>
    </source>
</evidence>
<keyword evidence="1" id="KW-0175">Coiled coil</keyword>
<evidence type="ECO:0000256" key="1">
    <source>
        <dbReference type="SAM" id="Coils"/>
    </source>
</evidence>
<feature type="compositionally biased region" description="Pro residues" evidence="2">
    <location>
        <begin position="74"/>
        <end position="83"/>
    </location>
</feature>
<dbReference type="EMBL" id="BONK01000008">
    <property type="protein sequence ID" value="GIG21764.1"/>
    <property type="molecule type" value="Genomic_DNA"/>
</dbReference>
<dbReference type="RefSeq" id="WP_203754719.1">
    <property type="nucleotide sequence ID" value="NZ_BONK01000008.1"/>
</dbReference>
<organism evidence="3 4">
    <name type="scientific">Cellulomonas chitinilytica</name>
    <dbReference type="NCBI Taxonomy" id="398759"/>
    <lineage>
        <taxon>Bacteria</taxon>
        <taxon>Bacillati</taxon>
        <taxon>Actinomycetota</taxon>
        <taxon>Actinomycetes</taxon>
        <taxon>Micrococcales</taxon>
        <taxon>Cellulomonadaceae</taxon>
        <taxon>Cellulomonas</taxon>
    </lineage>
</organism>
<comment type="caution">
    <text evidence="3">The sequence shown here is derived from an EMBL/GenBank/DDBJ whole genome shotgun (WGS) entry which is preliminary data.</text>
</comment>
<dbReference type="AlphaFoldDB" id="A0A919P693"/>
<accession>A0A919P693</accession>
<proteinExistence type="predicted"/>
<evidence type="ECO:0000313" key="4">
    <source>
        <dbReference type="Proteomes" id="UP000632740"/>
    </source>
</evidence>
<evidence type="ECO:0000313" key="3">
    <source>
        <dbReference type="EMBL" id="GIG21764.1"/>
    </source>
</evidence>